<feature type="compositionally biased region" description="Basic residues" evidence="1">
    <location>
        <begin position="377"/>
        <end position="388"/>
    </location>
</feature>
<name>A0A9Q0S691_9DIPT</name>
<feature type="compositionally biased region" description="Basic and acidic residues" evidence="1">
    <location>
        <begin position="356"/>
        <end position="376"/>
    </location>
</feature>
<keyword evidence="3" id="KW-1185">Reference proteome</keyword>
<sequence>MHRLQDIEDEINKNINEICRKWNMRKVVLDEPFDENQKESCPACMASGKQNYLQYLYVNINEAVYKCQRTTCRYPYRNFKYINYTDRTTFRYEPIPHTSQTLLDKKVISSSPAKVDNSIDCSYWDLENPEFNLDSILSSQPQDVMASDMTEIIDNICNAFDAASNSTSSSPTQERNPPAAKLSKCLKLMRNISPTSSKVRETEKLRAPKVTVKKKQRTPSQSHKEISPTPSIVIEQQEVNYEEWMDVVNRIELENINEVQFTLPIQTSEMEDNQVSVSHEPLEGSTSMFLVSLVDSNDGQLTNDSKPFVLKNLDLNEVVCESTSKLHLKEQMAQGSQTSAGPKLVTGEILNQNAHSENRSTDDSIAEECKHDPQKKKVDKKMSRRVPKRQINIL</sequence>
<organism evidence="2 3">
    <name type="scientific">Pseudolycoriella hygida</name>
    <dbReference type="NCBI Taxonomy" id="35572"/>
    <lineage>
        <taxon>Eukaryota</taxon>
        <taxon>Metazoa</taxon>
        <taxon>Ecdysozoa</taxon>
        <taxon>Arthropoda</taxon>
        <taxon>Hexapoda</taxon>
        <taxon>Insecta</taxon>
        <taxon>Pterygota</taxon>
        <taxon>Neoptera</taxon>
        <taxon>Endopterygota</taxon>
        <taxon>Diptera</taxon>
        <taxon>Nematocera</taxon>
        <taxon>Sciaroidea</taxon>
        <taxon>Sciaridae</taxon>
        <taxon>Pseudolycoriella</taxon>
    </lineage>
</organism>
<accession>A0A9Q0S691</accession>
<proteinExistence type="predicted"/>
<evidence type="ECO:0000313" key="3">
    <source>
        <dbReference type="Proteomes" id="UP001151699"/>
    </source>
</evidence>
<reference evidence="2" key="1">
    <citation type="submission" date="2022-07" db="EMBL/GenBank/DDBJ databases">
        <authorList>
            <person name="Trinca V."/>
            <person name="Uliana J.V.C."/>
            <person name="Torres T.T."/>
            <person name="Ward R.J."/>
            <person name="Monesi N."/>
        </authorList>
    </citation>
    <scope>NUCLEOTIDE SEQUENCE</scope>
    <source>
        <strain evidence="2">HSMRA1968</strain>
        <tissue evidence="2">Whole embryos</tissue>
    </source>
</reference>
<protein>
    <submittedName>
        <fullName evidence="2">Uncharacterized protein</fullName>
    </submittedName>
</protein>
<feature type="region of interest" description="Disordered" evidence="1">
    <location>
        <begin position="196"/>
        <end position="227"/>
    </location>
</feature>
<dbReference type="AlphaFoldDB" id="A0A9Q0S691"/>
<dbReference type="EMBL" id="WJQU01000001">
    <property type="protein sequence ID" value="KAJ6645623.1"/>
    <property type="molecule type" value="Genomic_DNA"/>
</dbReference>
<dbReference type="Proteomes" id="UP001151699">
    <property type="component" value="Chromosome A"/>
</dbReference>
<evidence type="ECO:0000256" key="1">
    <source>
        <dbReference type="SAM" id="MobiDB-lite"/>
    </source>
</evidence>
<feature type="non-terminal residue" evidence="2">
    <location>
        <position position="1"/>
    </location>
</feature>
<dbReference type="OrthoDB" id="7610693at2759"/>
<gene>
    <name evidence="2" type="ORF">Bhyg_00830</name>
</gene>
<evidence type="ECO:0000313" key="2">
    <source>
        <dbReference type="EMBL" id="KAJ6645623.1"/>
    </source>
</evidence>
<feature type="region of interest" description="Disordered" evidence="1">
    <location>
        <begin position="353"/>
        <end position="394"/>
    </location>
</feature>
<comment type="caution">
    <text evidence="2">The sequence shown here is derived from an EMBL/GenBank/DDBJ whole genome shotgun (WGS) entry which is preliminary data.</text>
</comment>